<dbReference type="Proteomes" id="UP000018144">
    <property type="component" value="Unassembled WGS sequence"/>
</dbReference>
<sequence length="32" mass="3623">MTQQPQTGMCVPQPALSALCTQYFKSYCQQQL</sequence>
<proteinExistence type="predicted"/>
<gene>
    <name evidence="1" type="ORF">PCON_01792</name>
</gene>
<dbReference type="EMBL" id="HF935197">
    <property type="protein sequence ID" value="CCX04302.1"/>
    <property type="molecule type" value="Genomic_DNA"/>
</dbReference>
<reference evidence="1 2" key="1">
    <citation type="journal article" date="2013" name="PLoS Genet.">
        <title>The genome and development-dependent transcriptomes of Pyronema confluens: a window into fungal evolution.</title>
        <authorList>
            <person name="Traeger S."/>
            <person name="Altegoer F."/>
            <person name="Freitag M."/>
            <person name="Gabaldon T."/>
            <person name="Kempken F."/>
            <person name="Kumar A."/>
            <person name="Marcet-Houben M."/>
            <person name="Poggeler S."/>
            <person name="Stajich J.E."/>
            <person name="Nowrousian M."/>
        </authorList>
    </citation>
    <scope>NUCLEOTIDE SEQUENCE [LARGE SCALE GENOMIC DNA]</scope>
    <source>
        <strain evidence="2">CBS 100304</strain>
        <tissue evidence="1">Vegetative mycelium</tissue>
    </source>
</reference>
<accession>U4KTZ2</accession>
<evidence type="ECO:0000313" key="2">
    <source>
        <dbReference type="Proteomes" id="UP000018144"/>
    </source>
</evidence>
<evidence type="ECO:0000313" key="1">
    <source>
        <dbReference type="EMBL" id="CCX04302.1"/>
    </source>
</evidence>
<organism evidence="1 2">
    <name type="scientific">Pyronema omphalodes (strain CBS 100304)</name>
    <name type="common">Pyronema confluens</name>
    <dbReference type="NCBI Taxonomy" id="1076935"/>
    <lineage>
        <taxon>Eukaryota</taxon>
        <taxon>Fungi</taxon>
        <taxon>Dikarya</taxon>
        <taxon>Ascomycota</taxon>
        <taxon>Pezizomycotina</taxon>
        <taxon>Pezizomycetes</taxon>
        <taxon>Pezizales</taxon>
        <taxon>Pyronemataceae</taxon>
        <taxon>Pyronema</taxon>
    </lineage>
</organism>
<protein>
    <submittedName>
        <fullName evidence="1">Uncharacterized protein</fullName>
    </submittedName>
</protein>
<name>U4KTZ2_PYROM</name>
<dbReference type="AlphaFoldDB" id="U4KTZ2"/>
<keyword evidence="2" id="KW-1185">Reference proteome</keyword>